<organism evidence="2 3">
    <name type="scientific">Eubacterium ventriosum</name>
    <dbReference type="NCBI Taxonomy" id="39496"/>
    <lineage>
        <taxon>Bacteria</taxon>
        <taxon>Bacillati</taxon>
        <taxon>Bacillota</taxon>
        <taxon>Clostridia</taxon>
        <taxon>Eubacteriales</taxon>
        <taxon>Eubacteriaceae</taxon>
        <taxon>Eubacterium</taxon>
    </lineage>
</organism>
<feature type="transmembrane region" description="Helical" evidence="1">
    <location>
        <begin position="12"/>
        <end position="32"/>
    </location>
</feature>
<dbReference type="Proteomes" id="UP000284779">
    <property type="component" value="Unassembled WGS sequence"/>
</dbReference>
<evidence type="ECO:0008006" key="4">
    <source>
        <dbReference type="Google" id="ProtNLM"/>
    </source>
</evidence>
<comment type="caution">
    <text evidence="2">The sequence shown here is derived from an EMBL/GenBank/DDBJ whole genome shotgun (WGS) entry which is preliminary data.</text>
</comment>
<evidence type="ECO:0000313" key="2">
    <source>
        <dbReference type="EMBL" id="RHA18766.1"/>
    </source>
</evidence>
<reference evidence="2 3" key="1">
    <citation type="submission" date="2018-08" db="EMBL/GenBank/DDBJ databases">
        <title>A genome reference for cultivated species of the human gut microbiota.</title>
        <authorList>
            <person name="Zou Y."/>
            <person name="Xue W."/>
            <person name="Luo G."/>
        </authorList>
    </citation>
    <scope>NUCLEOTIDE SEQUENCE [LARGE SCALE GENOMIC DNA]</scope>
    <source>
        <strain evidence="2 3">AM44-11BH</strain>
    </source>
</reference>
<keyword evidence="1" id="KW-0812">Transmembrane</keyword>
<protein>
    <recommendedName>
        <fullName evidence="4">PH domain-containing protein</fullName>
    </recommendedName>
</protein>
<dbReference type="AlphaFoldDB" id="A0A413R909"/>
<name>A0A413R909_9FIRM</name>
<evidence type="ECO:0000256" key="1">
    <source>
        <dbReference type="SAM" id="Phobius"/>
    </source>
</evidence>
<proteinExistence type="predicted"/>
<gene>
    <name evidence="2" type="ORF">DW944_05875</name>
</gene>
<dbReference type="EMBL" id="QSFD01000005">
    <property type="protein sequence ID" value="RHA18766.1"/>
    <property type="molecule type" value="Genomic_DNA"/>
</dbReference>
<keyword evidence="3" id="KW-1185">Reference proteome</keyword>
<keyword evidence="1" id="KW-1133">Transmembrane helix</keyword>
<feature type="transmembrane region" description="Helical" evidence="1">
    <location>
        <begin position="38"/>
        <end position="62"/>
    </location>
</feature>
<accession>A0A413R909</accession>
<keyword evidence="1" id="KW-0472">Membrane</keyword>
<sequence length="140" mass="16437">MKVLECYQPRGTVKILFYLFPLWTAICCMSVISNNDYFIEGIVCSIFFDMTIFLIIFGILVYKITATDECIIVRKWYGRHIKIKLDDITKVIMPSHTGKAINACRVHIYKNKKKIVSLDPLMENYDEMVKYIIKHIDETK</sequence>
<evidence type="ECO:0000313" key="3">
    <source>
        <dbReference type="Proteomes" id="UP000284779"/>
    </source>
</evidence>